<reference evidence="3 4" key="1">
    <citation type="submission" date="2019-02" db="EMBL/GenBank/DDBJ databases">
        <title>Complete Genome Sequence and Methylome Analysis of Sphaerotilus natans subsp. sulfidivorans D-507.</title>
        <authorList>
            <person name="Fomenkov A."/>
            <person name="Gridneva E."/>
            <person name="Smolyakov D."/>
            <person name="Dubinina G."/>
            <person name="Vincze T."/>
            <person name="Grabovich M."/>
            <person name="Roberts R.J."/>
        </authorList>
    </citation>
    <scope>NUCLEOTIDE SEQUENCE [LARGE SCALE GENOMIC DNA]</scope>
    <source>
        <strain evidence="3 4">D-507</strain>
    </source>
</reference>
<evidence type="ECO:0000313" key="3">
    <source>
        <dbReference type="EMBL" id="QEN01276.1"/>
    </source>
</evidence>
<evidence type="ECO:0000313" key="2">
    <source>
        <dbReference type="EMBL" id="MET3602328.1"/>
    </source>
</evidence>
<dbReference type="OrthoDB" id="8898809at2"/>
<dbReference type="Gene3D" id="1.20.120.520">
    <property type="entry name" value="nmb1532 protein domain like"/>
    <property type="match status" value="1"/>
</dbReference>
<protein>
    <submittedName>
        <fullName evidence="3">Hemerythrin domain-containing protein</fullName>
    </submittedName>
    <submittedName>
        <fullName evidence="2">Hemerythrin-like domain-containing protein</fullName>
    </submittedName>
</protein>
<dbReference type="InterPro" id="IPR012312">
    <property type="entry name" value="Hemerythrin-like"/>
</dbReference>
<organism evidence="3 4">
    <name type="scientific">Sphaerotilus sulfidivorans</name>
    <dbReference type="NCBI Taxonomy" id="639200"/>
    <lineage>
        <taxon>Bacteria</taxon>
        <taxon>Pseudomonadati</taxon>
        <taxon>Pseudomonadota</taxon>
        <taxon>Betaproteobacteria</taxon>
        <taxon>Burkholderiales</taxon>
        <taxon>Sphaerotilaceae</taxon>
        <taxon>Sphaerotilus</taxon>
    </lineage>
</organism>
<dbReference type="AlphaFoldDB" id="A0A5C1Q3E9"/>
<proteinExistence type="predicted"/>
<evidence type="ECO:0000313" key="5">
    <source>
        <dbReference type="Proteomes" id="UP001549111"/>
    </source>
</evidence>
<dbReference type="EMBL" id="JBEPLS010000001">
    <property type="protein sequence ID" value="MET3602328.1"/>
    <property type="molecule type" value="Genomic_DNA"/>
</dbReference>
<dbReference type="Proteomes" id="UP000323522">
    <property type="component" value="Chromosome"/>
</dbReference>
<feature type="domain" description="Hemerythrin-like" evidence="1">
    <location>
        <begin position="16"/>
        <end position="160"/>
    </location>
</feature>
<dbReference type="Pfam" id="PF01814">
    <property type="entry name" value="Hemerythrin"/>
    <property type="match status" value="1"/>
</dbReference>
<dbReference type="Proteomes" id="UP001549111">
    <property type="component" value="Unassembled WGS sequence"/>
</dbReference>
<name>A0A5C1Q3E9_9BURK</name>
<gene>
    <name evidence="2" type="ORF">ABIC99_000104</name>
    <name evidence="3" type="ORF">EWH46_11135</name>
</gene>
<keyword evidence="5" id="KW-1185">Reference proteome</keyword>
<evidence type="ECO:0000259" key="1">
    <source>
        <dbReference type="Pfam" id="PF01814"/>
    </source>
</evidence>
<dbReference type="EMBL" id="CP035708">
    <property type="protein sequence ID" value="QEN01276.1"/>
    <property type="molecule type" value="Genomic_DNA"/>
</dbReference>
<dbReference type="KEGG" id="snn:EWH46_11135"/>
<dbReference type="CDD" id="cd12108">
    <property type="entry name" value="Hr-like"/>
    <property type="match status" value="1"/>
</dbReference>
<dbReference type="RefSeq" id="WP_149503973.1">
    <property type="nucleotide sequence ID" value="NZ_CP035708.1"/>
</dbReference>
<reference evidence="2 5" key="2">
    <citation type="submission" date="2024-06" db="EMBL/GenBank/DDBJ databases">
        <title>Genomic Encyclopedia of Type Strains, Phase IV (KMG-IV): sequencing the most valuable type-strain genomes for metagenomic binning, comparative biology and taxonomic classification.</title>
        <authorList>
            <person name="Goeker M."/>
        </authorList>
    </citation>
    <scope>NUCLEOTIDE SEQUENCE [LARGE SCALE GENOMIC DNA]</scope>
    <source>
        <strain evidence="2 5">D-501</strain>
    </source>
</reference>
<evidence type="ECO:0000313" key="4">
    <source>
        <dbReference type="Proteomes" id="UP000323522"/>
    </source>
</evidence>
<sequence>MTLPGFHSPAIGFEQPFEMLSACHERVERTLALFERLVAHVRAQGHDAASRSAAADVLRYFDLAAPHHHQDEERHVLPRLRASGTADARALADTLETEHRRMEALWARLREPLILWREAPDGEVGDGPGRDFPLEAERQAWAALYAGHIAAEEGRAYPQARAGIDAQPGAAETLADIGAEMAARRRTPRGVA</sequence>
<accession>A0A5C1Q3E9</accession>